<sequence length="273" mass="30425">MSTAVESEATATQQVLLEMWTENTGRHMLDSGGAYGRNWERNQGLTVADMLASPEVTLDARYGYVDITVSAFHWLDSFLEYDPEMQARFEEFATSGDMTDEPWLECAERFAEDRYDSCNDPYGGVRSYNTYNGESWLDSTLQYVTFTAPDADGWDTPYVLLQYHGGCDVRGGYTKPRAFKVLGEGHDEFYTEGHVSLCCTANHGQYIGEGLFGPVDAPMHCWDSNSSGSDWVEYGGAYDSPEFEVVEPEDGGDNYVACPACKAPMEVSVFFGH</sequence>
<name>A0AAE4U7Q9_MYCIT</name>
<protein>
    <submittedName>
        <fullName evidence="1">Uncharacterized protein</fullName>
    </submittedName>
</protein>
<dbReference type="Proteomes" id="UP001187143">
    <property type="component" value="Unassembled WGS sequence"/>
</dbReference>
<dbReference type="RefSeq" id="WP_317727120.1">
    <property type="nucleotide sequence ID" value="NZ_JAWLLC010000002.1"/>
</dbReference>
<comment type="caution">
    <text evidence="1">The sequence shown here is derived from an EMBL/GenBank/DDBJ whole genome shotgun (WGS) entry which is preliminary data.</text>
</comment>
<evidence type="ECO:0000313" key="2">
    <source>
        <dbReference type="Proteomes" id="UP001187143"/>
    </source>
</evidence>
<reference evidence="1" key="1">
    <citation type="submission" date="2023-10" db="EMBL/GenBank/DDBJ databases">
        <title>Characterization and genome sequence of Mycobacterium intracellulare ABSURDO, a novel pathogenic isolate with three colony morphotypes that vary in growth and acid-fastness.</title>
        <authorList>
            <person name="Jude B.A."/>
            <person name="Robinson R.T."/>
        </authorList>
    </citation>
    <scope>NUCLEOTIDE SEQUENCE</scope>
    <source>
        <strain evidence="1">ABSURDO Component B</strain>
    </source>
</reference>
<organism evidence="1 2">
    <name type="scientific">Mycobacterium intracellulare</name>
    <dbReference type="NCBI Taxonomy" id="1767"/>
    <lineage>
        <taxon>Bacteria</taxon>
        <taxon>Bacillati</taxon>
        <taxon>Actinomycetota</taxon>
        <taxon>Actinomycetes</taxon>
        <taxon>Mycobacteriales</taxon>
        <taxon>Mycobacteriaceae</taxon>
        <taxon>Mycobacterium</taxon>
        <taxon>Mycobacterium avium complex (MAC)</taxon>
    </lineage>
</organism>
<dbReference type="AlphaFoldDB" id="A0AAE4U7Q9"/>
<dbReference type="EMBL" id="JAWLLD010000001">
    <property type="protein sequence ID" value="MDV7010811.1"/>
    <property type="molecule type" value="Genomic_DNA"/>
</dbReference>
<proteinExistence type="predicted"/>
<evidence type="ECO:0000313" key="1">
    <source>
        <dbReference type="EMBL" id="MDV7010811.1"/>
    </source>
</evidence>
<accession>A0AAE4U7Q9</accession>
<gene>
    <name evidence="1" type="ORF">R4F53_00620</name>
</gene>